<evidence type="ECO:0000313" key="8">
    <source>
        <dbReference type="EMBL" id="NLR23431.1"/>
    </source>
</evidence>
<evidence type="ECO:0000313" key="11">
    <source>
        <dbReference type="Proteomes" id="UP001304419"/>
    </source>
</evidence>
<keyword evidence="4" id="KW-1133">Transmembrane helix</keyword>
<dbReference type="GO" id="GO:0016020">
    <property type="term" value="C:membrane"/>
    <property type="evidence" value="ECO:0007669"/>
    <property type="project" value="InterPro"/>
</dbReference>
<evidence type="ECO:0000256" key="5">
    <source>
        <dbReference type="ARBA" id="ARBA00023034"/>
    </source>
</evidence>
<evidence type="ECO:0000256" key="3">
    <source>
        <dbReference type="ARBA" id="ARBA00022692"/>
    </source>
</evidence>
<dbReference type="Proteomes" id="UP001304419">
    <property type="component" value="Chromosome 1"/>
</dbReference>
<keyword evidence="6" id="KW-0472">Membrane</keyword>
<organism evidence="8 10">
    <name type="scientific">Pseudoalteromonas maricaloris</name>
    <dbReference type="NCBI Taxonomy" id="184924"/>
    <lineage>
        <taxon>Bacteria</taxon>
        <taxon>Pseudomonadati</taxon>
        <taxon>Pseudomonadota</taxon>
        <taxon>Gammaproteobacteria</taxon>
        <taxon>Alteromonadales</taxon>
        <taxon>Pseudoalteromonadaceae</taxon>
        <taxon>Pseudoalteromonas</taxon>
    </lineage>
</organism>
<keyword evidence="3" id="KW-0812">Transmembrane</keyword>
<evidence type="ECO:0000256" key="2">
    <source>
        <dbReference type="ARBA" id="ARBA00022679"/>
    </source>
</evidence>
<dbReference type="InterPro" id="IPR027417">
    <property type="entry name" value="P-loop_NTPase"/>
</dbReference>
<protein>
    <submittedName>
        <fullName evidence="9">Sulfotransferase family 2 domain-containing protein</fullName>
    </submittedName>
    <submittedName>
        <fullName evidence="8">Sulfotransferase family protein</fullName>
    </submittedName>
</protein>
<evidence type="ECO:0000256" key="1">
    <source>
        <dbReference type="ARBA" id="ARBA00004323"/>
    </source>
</evidence>
<dbReference type="GO" id="GO:0008146">
    <property type="term" value="F:sulfotransferase activity"/>
    <property type="evidence" value="ECO:0007669"/>
    <property type="project" value="InterPro"/>
</dbReference>
<reference evidence="9 11" key="2">
    <citation type="submission" date="2023-10" db="EMBL/GenBank/DDBJ databases">
        <title>To unveil natural product biosynthetic capacity in Pseudoalteromonas.</title>
        <authorList>
            <person name="Wang J."/>
        </authorList>
    </citation>
    <scope>NUCLEOTIDE SEQUENCE [LARGE SCALE GENOMIC DNA]</scope>
    <source>
        <strain evidence="9 11">DSM 15914</strain>
    </source>
</reference>
<evidence type="ECO:0000313" key="10">
    <source>
        <dbReference type="Proteomes" id="UP000646877"/>
    </source>
</evidence>
<evidence type="ECO:0000313" key="9">
    <source>
        <dbReference type="EMBL" id="WOX29191.1"/>
    </source>
</evidence>
<dbReference type="AlphaFoldDB" id="A0A8I2HB30"/>
<dbReference type="EMBL" id="CP137578">
    <property type="protein sequence ID" value="WOX29191.1"/>
    <property type="molecule type" value="Genomic_DNA"/>
</dbReference>
<name>A0A8I2HB30_9GAMM</name>
<comment type="subcellular location">
    <subcellularLocation>
        <location evidence="1">Golgi apparatus membrane</location>
        <topology evidence="1">Single-pass type II membrane protein</topology>
    </subcellularLocation>
</comment>
<reference evidence="8" key="1">
    <citation type="submission" date="2019-10" db="EMBL/GenBank/DDBJ databases">
        <authorList>
            <person name="Paulsen S."/>
        </authorList>
    </citation>
    <scope>NUCLEOTIDE SEQUENCE</scope>
    <source>
        <strain evidence="8">LMG 19692</strain>
    </source>
</reference>
<evidence type="ECO:0000256" key="4">
    <source>
        <dbReference type="ARBA" id="ARBA00022989"/>
    </source>
</evidence>
<dbReference type="PANTHER" id="PTHR12137:SF54">
    <property type="entry name" value="CARBOHYDRATE SULFOTRANSFERASE"/>
    <property type="match status" value="1"/>
</dbReference>
<dbReference type="GO" id="GO:0016051">
    <property type="term" value="P:carbohydrate biosynthetic process"/>
    <property type="evidence" value="ECO:0007669"/>
    <property type="project" value="InterPro"/>
</dbReference>
<keyword evidence="11" id="KW-1185">Reference proteome</keyword>
<evidence type="ECO:0000256" key="6">
    <source>
        <dbReference type="ARBA" id="ARBA00023136"/>
    </source>
</evidence>
<sequence length="215" mass="25655">MIEKLTRLLKRWLPLPVYPYKSYMIRKQCIFIHIPKNAGTSVLKAFGYRGYRLHAKWFDYNESNPYLFERYHKFAIVRAPLARLYSAYNYVIKGGNQSEGDRALQQQVLSNARTFTEFVDKILTPEFVLFQPLFQPQSYYIFDSQYQCKVDTILRYESLNHDWRKLCILNGWTMELPWLNKGASTLPEALSPQQLEKIQCLYKVDYELLGYRFNE</sequence>
<gene>
    <name evidence="8" type="ORF">F9Y85_19355</name>
    <name evidence="9" type="ORF">R5H13_02660</name>
</gene>
<dbReference type="InterPro" id="IPR018011">
    <property type="entry name" value="Carb_sulfotrans_8-10"/>
</dbReference>
<proteinExistence type="predicted"/>
<dbReference type="EMBL" id="WEIA01000015">
    <property type="protein sequence ID" value="NLR23431.1"/>
    <property type="molecule type" value="Genomic_DNA"/>
</dbReference>
<dbReference type="SUPFAM" id="SSF52540">
    <property type="entry name" value="P-loop containing nucleoside triphosphate hydrolases"/>
    <property type="match status" value="1"/>
</dbReference>
<dbReference type="RefSeq" id="WP_193522393.1">
    <property type="nucleotide sequence ID" value="NZ_CBCSDF010000019.1"/>
</dbReference>
<dbReference type="PANTHER" id="PTHR12137">
    <property type="entry name" value="CARBOHYDRATE SULFOTRANSFERASE"/>
    <property type="match status" value="1"/>
</dbReference>
<dbReference type="Pfam" id="PF03567">
    <property type="entry name" value="Sulfotransfer_2"/>
    <property type="match status" value="1"/>
</dbReference>
<keyword evidence="7" id="KW-0325">Glycoprotein</keyword>
<dbReference type="Proteomes" id="UP000646877">
    <property type="component" value="Unassembled WGS sequence"/>
</dbReference>
<keyword evidence="5" id="KW-0333">Golgi apparatus</keyword>
<accession>A0A8I2HB30</accession>
<dbReference type="Gene3D" id="3.40.50.300">
    <property type="entry name" value="P-loop containing nucleotide triphosphate hydrolases"/>
    <property type="match status" value="1"/>
</dbReference>
<dbReference type="InterPro" id="IPR005331">
    <property type="entry name" value="Sulfotransferase"/>
</dbReference>
<evidence type="ECO:0000256" key="7">
    <source>
        <dbReference type="ARBA" id="ARBA00023180"/>
    </source>
</evidence>
<keyword evidence="2 8" id="KW-0808">Transferase</keyword>